<keyword evidence="3" id="KW-1003">Cell membrane</keyword>
<reference evidence="8 9" key="1">
    <citation type="submission" date="2020-08" db="EMBL/GenBank/DDBJ databases">
        <title>Oceanospirillum sp. nov. isolated from marine sediment.</title>
        <authorList>
            <person name="Ji X."/>
        </authorList>
    </citation>
    <scope>NUCLEOTIDE SEQUENCE [LARGE SCALE GENOMIC DNA]</scope>
    <source>
        <strain evidence="8 9">D5</strain>
    </source>
</reference>
<evidence type="ECO:0000313" key="8">
    <source>
        <dbReference type="EMBL" id="MBB1486351.1"/>
    </source>
</evidence>
<dbReference type="Pfam" id="PF07681">
    <property type="entry name" value="DoxX"/>
    <property type="match status" value="1"/>
</dbReference>
<gene>
    <name evidence="8" type="ORF">H4O21_06995</name>
</gene>
<dbReference type="EMBL" id="JACJFM010000006">
    <property type="protein sequence ID" value="MBB1486351.1"/>
    <property type="molecule type" value="Genomic_DNA"/>
</dbReference>
<evidence type="ECO:0000256" key="6">
    <source>
        <dbReference type="ARBA" id="ARBA00023136"/>
    </source>
</evidence>
<dbReference type="InterPro" id="IPR051907">
    <property type="entry name" value="DoxX-like_oxidoreductase"/>
</dbReference>
<keyword evidence="5 7" id="KW-1133">Transmembrane helix</keyword>
<keyword evidence="9" id="KW-1185">Reference proteome</keyword>
<comment type="similarity">
    <text evidence="2">Belongs to the DoxX family.</text>
</comment>
<proteinExistence type="inferred from homology"/>
<organism evidence="8 9">
    <name type="scientific">Oceanospirillum sediminis</name>
    <dbReference type="NCBI Taxonomy" id="2760088"/>
    <lineage>
        <taxon>Bacteria</taxon>
        <taxon>Pseudomonadati</taxon>
        <taxon>Pseudomonadota</taxon>
        <taxon>Gammaproteobacteria</taxon>
        <taxon>Oceanospirillales</taxon>
        <taxon>Oceanospirillaceae</taxon>
        <taxon>Oceanospirillum</taxon>
    </lineage>
</organism>
<comment type="caution">
    <text evidence="8">The sequence shown here is derived from an EMBL/GenBank/DDBJ whole genome shotgun (WGS) entry which is preliminary data.</text>
</comment>
<keyword evidence="4 7" id="KW-0812">Transmembrane</keyword>
<evidence type="ECO:0000256" key="2">
    <source>
        <dbReference type="ARBA" id="ARBA00006679"/>
    </source>
</evidence>
<feature type="transmembrane region" description="Helical" evidence="7">
    <location>
        <begin position="61"/>
        <end position="81"/>
    </location>
</feature>
<dbReference type="AlphaFoldDB" id="A0A839IN74"/>
<dbReference type="GO" id="GO:0005886">
    <property type="term" value="C:plasma membrane"/>
    <property type="evidence" value="ECO:0007669"/>
    <property type="project" value="UniProtKB-SubCell"/>
</dbReference>
<evidence type="ECO:0000256" key="5">
    <source>
        <dbReference type="ARBA" id="ARBA00022989"/>
    </source>
</evidence>
<evidence type="ECO:0000256" key="7">
    <source>
        <dbReference type="SAM" id="Phobius"/>
    </source>
</evidence>
<dbReference type="RefSeq" id="WP_182808121.1">
    <property type="nucleotide sequence ID" value="NZ_JACJFM010000006.1"/>
</dbReference>
<dbReference type="InterPro" id="IPR032808">
    <property type="entry name" value="DoxX"/>
</dbReference>
<dbReference type="PANTHER" id="PTHR33452:SF1">
    <property type="entry name" value="INNER MEMBRANE PROTEIN YPHA-RELATED"/>
    <property type="match status" value="1"/>
</dbReference>
<feature type="transmembrane region" description="Helical" evidence="7">
    <location>
        <begin position="118"/>
        <end position="139"/>
    </location>
</feature>
<evidence type="ECO:0000256" key="4">
    <source>
        <dbReference type="ARBA" id="ARBA00022692"/>
    </source>
</evidence>
<keyword evidence="6 7" id="KW-0472">Membrane</keyword>
<accession>A0A839IN74</accession>
<name>A0A839IN74_9GAMM</name>
<dbReference type="Proteomes" id="UP000565262">
    <property type="component" value="Unassembled WGS sequence"/>
</dbReference>
<evidence type="ECO:0000256" key="1">
    <source>
        <dbReference type="ARBA" id="ARBA00004651"/>
    </source>
</evidence>
<feature type="transmembrane region" description="Helical" evidence="7">
    <location>
        <begin position="88"/>
        <end position="106"/>
    </location>
</feature>
<evidence type="ECO:0000313" key="9">
    <source>
        <dbReference type="Proteomes" id="UP000565262"/>
    </source>
</evidence>
<feature type="transmembrane region" description="Helical" evidence="7">
    <location>
        <begin position="21"/>
        <end position="41"/>
    </location>
</feature>
<evidence type="ECO:0000256" key="3">
    <source>
        <dbReference type="ARBA" id="ARBA00022475"/>
    </source>
</evidence>
<sequence>MKDSIIKKIVTTDNNLAALALRIPAGIIFMAHGAQKLFGAFGGYGLEGTGQWMASIGLEPGYLMALGAGSAEFFGGLALLLGLLVRPAALVLAFTMVVAILAVHIGNGLFMSNNGYEFGLALLSISVALVFSGGGALSADRILQYKLGSDGKNTDFVTTARQA</sequence>
<comment type="subcellular location">
    <subcellularLocation>
        <location evidence="1">Cell membrane</location>
        <topology evidence="1">Multi-pass membrane protein</topology>
    </subcellularLocation>
</comment>
<protein>
    <submittedName>
        <fullName evidence="8">DoxX family protein</fullName>
    </submittedName>
</protein>
<dbReference type="PANTHER" id="PTHR33452">
    <property type="entry name" value="OXIDOREDUCTASE CATD-RELATED"/>
    <property type="match status" value="1"/>
</dbReference>